<comment type="caution">
    <text evidence="1">The sequence shown here is derived from an EMBL/GenBank/DDBJ whole genome shotgun (WGS) entry which is preliminary data.</text>
</comment>
<dbReference type="AlphaFoldDB" id="C2G2N8"/>
<reference evidence="1 2" key="1">
    <citation type="submission" date="2009-01" db="EMBL/GenBank/DDBJ databases">
        <authorList>
            <person name="Qin X."/>
            <person name="Bachman B."/>
            <person name="Battles P."/>
            <person name="Bell A."/>
            <person name="Bess C."/>
            <person name="Bickham C."/>
            <person name="Chaboub L."/>
            <person name="Chen D."/>
            <person name="Coyle M."/>
            <person name="Deiros D.R."/>
            <person name="Dinh H."/>
            <person name="Forbes L."/>
            <person name="Fowler G."/>
            <person name="Francisco L."/>
            <person name="Fu Q."/>
            <person name="Gubbala S."/>
            <person name="Hale W."/>
            <person name="Han Y."/>
            <person name="Hemphill L."/>
            <person name="Highlander S.K."/>
            <person name="Hirani K."/>
            <person name="Hogues M."/>
            <person name="Jackson L."/>
            <person name="Jakkamsetti A."/>
            <person name="Javaid M."/>
            <person name="Jiang H."/>
            <person name="Korchina V."/>
            <person name="Kovar C."/>
            <person name="Lara F."/>
            <person name="Lee S."/>
            <person name="Mata R."/>
            <person name="Mathew T."/>
            <person name="Moen C."/>
            <person name="Morales K."/>
            <person name="Munidasa M."/>
            <person name="Nazareth L."/>
            <person name="Ngo R."/>
            <person name="Nguyen L."/>
            <person name="Okwuonu G."/>
            <person name="Ongeri F."/>
            <person name="Patil S."/>
            <person name="Petrosino J."/>
            <person name="Pham C."/>
            <person name="Pham P."/>
            <person name="Pu L.-L."/>
            <person name="Puazo M."/>
            <person name="Raj R."/>
            <person name="Reid J."/>
            <person name="Rouhana J."/>
            <person name="Saada N."/>
            <person name="Shang Y."/>
            <person name="Simmons D."/>
            <person name="Thornton R."/>
            <person name="Warren J."/>
            <person name="Weissenberger G."/>
            <person name="Zhang J."/>
            <person name="Zhang L."/>
            <person name="Zhou C."/>
            <person name="Zhu D."/>
            <person name="Muzny D."/>
            <person name="Worley K."/>
            <person name="Gibbs R."/>
        </authorList>
    </citation>
    <scope>NUCLEOTIDE SEQUENCE [LARGE SCALE GENOMIC DNA]</scope>
    <source>
        <strain evidence="1 2">ATCC 33300</strain>
    </source>
</reference>
<evidence type="ECO:0000313" key="2">
    <source>
        <dbReference type="Proteomes" id="UP000006241"/>
    </source>
</evidence>
<organism evidence="1 2">
    <name type="scientific">Sphingobacterium spiritivorum ATCC 33300</name>
    <dbReference type="NCBI Taxonomy" id="525372"/>
    <lineage>
        <taxon>Bacteria</taxon>
        <taxon>Pseudomonadati</taxon>
        <taxon>Bacteroidota</taxon>
        <taxon>Sphingobacteriia</taxon>
        <taxon>Sphingobacteriales</taxon>
        <taxon>Sphingobacteriaceae</taxon>
        <taxon>Sphingobacterium</taxon>
    </lineage>
</organism>
<dbReference type="Proteomes" id="UP000006241">
    <property type="component" value="Unassembled WGS sequence"/>
</dbReference>
<dbReference type="Pfam" id="PF13563">
    <property type="entry name" value="2_5_RNA_ligase2"/>
    <property type="match status" value="1"/>
</dbReference>
<dbReference type="InterPro" id="IPR009097">
    <property type="entry name" value="Cyclic_Pdiesterase"/>
</dbReference>
<dbReference type="SUPFAM" id="SSF55144">
    <property type="entry name" value="LigT-like"/>
    <property type="match status" value="1"/>
</dbReference>
<dbReference type="HOGENOM" id="CLU_1539070_0_0_10"/>
<dbReference type="Gene3D" id="3.90.1140.10">
    <property type="entry name" value="Cyclic phosphodiesterase"/>
    <property type="match status" value="1"/>
</dbReference>
<proteinExistence type="predicted"/>
<dbReference type="EMBL" id="ACHB01000090">
    <property type="protein sequence ID" value="EEI90528.1"/>
    <property type="molecule type" value="Genomic_DNA"/>
</dbReference>
<sequence length="174" mass="20111">MSLVRHLKEALANIIGWYNSKNSDAHITILEFNATDAELEFIKRKIRQLADTERPDYVYLDKYEAFPQNGAFFIAPTDYSKNYLKNIMNRFVGSLNAKNIRKSNDPHMSIARKLNADKLAIALERFESISLNFFCDRVVLRIYDKGSSQYQFADEFKFGSKIPAPPAQFRLDIS</sequence>
<evidence type="ECO:0008006" key="3">
    <source>
        <dbReference type="Google" id="ProtNLM"/>
    </source>
</evidence>
<name>C2G2N8_SPHSI</name>
<accession>C2G2N8</accession>
<protein>
    <recommendedName>
        <fullName evidence="3">2',5' RNA ligase family protein</fullName>
    </recommendedName>
</protein>
<gene>
    <name evidence="1" type="ORF">HMPREF0765_3844</name>
</gene>
<evidence type="ECO:0000313" key="1">
    <source>
        <dbReference type="EMBL" id="EEI90528.1"/>
    </source>
</evidence>